<name>A0A4Z1DTM7_9STRE</name>
<evidence type="ECO:0000256" key="1">
    <source>
        <dbReference type="SAM" id="Phobius"/>
    </source>
</evidence>
<gene>
    <name evidence="2" type="ORF">E5S68_09620</name>
</gene>
<keyword evidence="1" id="KW-0812">Transmembrane</keyword>
<dbReference type="EMBL" id="SRRP01000002">
    <property type="protein sequence ID" value="TGN91347.1"/>
    <property type="molecule type" value="Genomic_DNA"/>
</dbReference>
<organism evidence="2 3">
    <name type="scientific">Streptococcus rubneri</name>
    <dbReference type="NCBI Taxonomy" id="1234680"/>
    <lineage>
        <taxon>Bacteria</taxon>
        <taxon>Bacillati</taxon>
        <taxon>Bacillota</taxon>
        <taxon>Bacilli</taxon>
        <taxon>Lactobacillales</taxon>
        <taxon>Streptococcaceae</taxon>
        <taxon>Streptococcus</taxon>
    </lineage>
</organism>
<comment type="caution">
    <text evidence="2">The sequence shown here is derived from an EMBL/GenBank/DDBJ whole genome shotgun (WGS) entry which is preliminary data.</text>
</comment>
<evidence type="ECO:0000313" key="3">
    <source>
        <dbReference type="Proteomes" id="UP000297986"/>
    </source>
</evidence>
<feature type="transmembrane region" description="Helical" evidence="1">
    <location>
        <begin position="20"/>
        <end position="40"/>
    </location>
</feature>
<protein>
    <submittedName>
        <fullName evidence="2">Uncharacterized protein</fullName>
    </submittedName>
</protein>
<dbReference type="RefSeq" id="WP_135783359.1">
    <property type="nucleotide sequence ID" value="NZ_JADMRL010000007.1"/>
</dbReference>
<sequence>MKKIDVRFLLMGIFFLLYGFVRRSPFIIVAGGAFLIYSFFSKSMVEPKKNFFKPELRLKSKKVKETRSDKKGRKK</sequence>
<keyword evidence="1" id="KW-1133">Transmembrane helix</keyword>
<keyword evidence="3" id="KW-1185">Reference proteome</keyword>
<dbReference type="Proteomes" id="UP000297986">
    <property type="component" value="Unassembled WGS sequence"/>
</dbReference>
<reference evidence="2 3" key="1">
    <citation type="submission" date="2019-04" db="EMBL/GenBank/DDBJ databases">
        <title>Genome sequencing of Streptococcus rubneri DSM 26920(T).</title>
        <authorList>
            <person name="Kook J.-K."/>
            <person name="Park S.-N."/>
            <person name="Lim Y.K."/>
        </authorList>
    </citation>
    <scope>NUCLEOTIDE SEQUENCE [LARGE SCALE GENOMIC DNA]</scope>
    <source>
        <strain evidence="2 3">DSM 26920</strain>
    </source>
</reference>
<evidence type="ECO:0000313" key="2">
    <source>
        <dbReference type="EMBL" id="TGN91347.1"/>
    </source>
</evidence>
<proteinExistence type="predicted"/>
<dbReference type="OrthoDB" id="2236874at2"/>
<keyword evidence="1" id="KW-0472">Membrane</keyword>
<dbReference type="AlphaFoldDB" id="A0A4Z1DTM7"/>
<accession>A0A4Z1DTM7</accession>